<dbReference type="STRING" id="6239.ZK849.6.1"/>
<dbReference type="FunCoup" id="Q7YWM3">
    <property type="interactions" value="314"/>
</dbReference>
<dbReference type="Bgee" id="WBGene00014104">
    <property type="expression patterns" value="Expressed in larva and 1 other cell type or tissue"/>
</dbReference>
<evidence type="ECO:0000313" key="3">
    <source>
        <dbReference type="Proteomes" id="UP000001940"/>
    </source>
</evidence>
<dbReference type="RefSeq" id="NP_001021879.1">
    <property type="nucleotide sequence ID" value="NM_001026708.1"/>
</dbReference>
<dbReference type="UCSC" id="ZK849.6">
    <property type="organism name" value="c. elegans"/>
</dbReference>
<dbReference type="eggNOG" id="ENOG502TJ36">
    <property type="taxonomic scope" value="Eukaryota"/>
</dbReference>
<reference evidence="2 3" key="1">
    <citation type="journal article" date="1998" name="Science">
        <title>Genome sequence of the nematode C. elegans: a platform for investigating biology.</title>
        <authorList>
            <consortium name="The C. elegans sequencing consortium"/>
            <person name="Sulson J.E."/>
            <person name="Waterston R."/>
        </authorList>
    </citation>
    <scope>NUCLEOTIDE SEQUENCE [LARGE SCALE GENOMIC DNA]</scope>
    <source>
        <strain evidence="2 3">Bristol N2</strain>
    </source>
</reference>
<dbReference type="AGR" id="WB:WBGene00014104"/>
<dbReference type="HOGENOM" id="CLU_2851777_0_0_1"/>
<dbReference type="KEGG" id="cel:CELE_ZK849.6"/>
<dbReference type="OMA" id="WNESAPE"/>
<sequence length="65" mass="7526">MVYSNQKLAWFDYLASPIILCWYLGVFSAFLLFVVKPCMIPKGSAKQPFMYCGEKPYNNPALRVR</sequence>
<dbReference type="GeneID" id="3565063"/>
<keyword evidence="3" id="KW-1185">Reference proteome</keyword>
<dbReference type="CTD" id="3565063"/>
<evidence type="ECO:0000256" key="1">
    <source>
        <dbReference type="SAM" id="Phobius"/>
    </source>
</evidence>
<dbReference type="Proteomes" id="UP000001940">
    <property type="component" value="Chromosome I"/>
</dbReference>
<gene>
    <name evidence="2" type="ORF">CELE_ZK849.6</name>
    <name evidence="2 4" type="ORF">ZK849.6</name>
</gene>
<dbReference type="InParanoid" id="Q7YWM3"/>
<feature type="transmembrane region" description="Helical" evidence="1">
    <location>
        <begin position="13"/>
        <end position="35"/>
    </location>
</feature>
<name>Q7YWM3_CAEEL</name>
<proteinExistence type="predicted"/>
<keyword evidence="1" id="KW-0812">Transmembrane</keyword>
<dbReference type="WormBase" id="ZK849.6">
    <property type="protein sequence ID" value="CE35172"/>
    <property type="gene ID" value="WBGene00014104"/>
</dbReference>
<keyword evidence="1" id="KW-1133">Transmembrane helix</keyword>
<dbReference type="SMR" id="Q7YWM3"/>
<accession>Q7YWM3</accession>
<organism evidence="2 3">
    <name type="scientific">Caenorhabditis elegans</name>
    <dbReference type="NCBI Taxonomy" id="6239"/>
    <lineage>
        <taxon>Eukaryota</taxon>
        <taxon>Metazoa</taxon>
        <taxon>Ecdysozoa</taxon>
        <taxon>Nematoda</taxon>
        <taxon>Chromadorea</taxon>
        <taxon>Rhabditida</taxon>
        <taxon>Rhabditina</taxon>
        <taxon>Rhabditomorpha</taxon>
        <taxon>Rhabditoidea</taxon>
        <taxon>Rhabditidae</taxon>
        <taxon>Peloderinae</taxon>
        <taxon>Caenorhabditis</taxon>
    </lineage>
</organism>
<dbReference type="PaxDb" id="6239-ZK849.6"/>
<dbReference type="OrthoDB" id="5835032at2759"/>
<dbReference type="AlphaFoldDB" id="Q7YWM3"/>
<protein>
    <submittedName>
        <fullName evidence="2">NADH dehydrogenase subunit 1</fullName>
    </submittedName>
</protein>
<evidence type="ECO:0000313" key="4">
    <source>
        <dbReference type="WormBase" id="ZK849.6"/>
    </source>
</evidence>
<dbReference type="EMBL" id="BX284601">
    <property type="protein sequence ID" value="CAE18057.1"/>
    <property type="molecule type" value="Genomic_DNA"/>
</dbReference>
<evidence type="ECO:0000313" key="2">
    <source>
        <dbReference type="EMBL" id="CAE18057.1"/>
    </source>
</evidence>
<keyword evidence="1" id="KW-0472">Membrane</keyword>